<dbReference type="Proteomes" id="UP000887013">
    <property type="component" value="Unassembled WGS sequence"/>
</dbReference>
<accession>A0A8X6T9U5</accession>
<proteinExistence type="predicted"/>
<dbReference type="EMBL" id="BMAW01003722">
    <property type="protein sequence ID" value="GFS85223.1"/>
    <property type="molecule type" value="Genomic_DNA"/>
</dbReference>
<gene>
    <name evidence="1" type="ORF">NPIL_379471</name>
</gene>
<protein>
    <submittedName>
        <fullName evidence="1">Uncharacterized protein</fullName>
    </submittedName>
</protein>
<evidence type="ECO:0000313" key="2">
    <source>
        <dbReference type="Proteomes" id="UP000887013"/>
    </source>
</evidence>
<dbReference type="AlphaFoldDB" id="A0A8X6T9U5"/>
<reference evidence="1" key="1">
    <citation type="submission" date="2020-08" db="EMBL/GenBank/DDBJ databases">
        <title>Multicomponent nature underlies the extraordinary mechanical properties of spider dragline silk.</title>
        <authorList>
            <person name="Kono N."/>
            <person name="Nakamura H."/>
            <person name="Mori M."/>
            <person name="Yoshida Y."/>
            <person name="Ohtoshi R."/>
            <person name="Malay A.D."/>
            <person name="Moran D.A.P."/>
            <person name="Tomita M."/>
            <person name="Numata K."/>
            <person name="Arakawa K."/>
        </authorList>
    </citation>
    <scope>NUCLEOTIDE SEQUENCE</scope>
</reference>
<dbReference type="OrthoDB" id="425619at2759"/>
<comment type="caution">
    <text evidence="1">The sequence shown here is derived from an EMBL/GenBank/DDBJ whole genome shotgun (WGS) entry which is preliminary data.</text>
</comment>
<evidence type="ECO:0000313" key="1">
    <source>
        <dbReference type="EMBL" id="GFS85223.1"/>
    </source>
</evidence>
<sequence length="119" mass="13672">MLADKLKAFDNIQHSLPSGLRRHVKASETLRIGYPVHTRDVQRHKPIKRWEEVECLTSVQKGKRNLLLESNEYIFELGGEATPVLEQQDTRKFYAVKKRKVAPKYHPGEHVLVALSNAS</sequence>
<keyword evidence="2" id="KW-1185">Reference proteome</keyword>
<name>A0A8X6T9U5_NEPPI</name>
<organism evidence="1 2">
    <name type="scientific">Nephila pilipes</name>
    <name type="common">Giant wood spider</name>
    <name type="synonym">Nephila maculata</name>
    <dbReference type="NCBI Taxonomy" id="299642"/>
    <lineage>
        <taxon>Eukaryota</taxon>
        <taxon>Metazoa</taxon>
        <taxon>Ecdysozoa</taxon>
        <taxon>Arthropoda</taxon>
        <taxon>Chelicerata</taxon>
        <taxon>Arachnida</taxon>
        <taxon>Araneae</taxon>
        <taxon>Araneomorphae</taxon>
        <taxon>Entelegynae</taxon>
        <taxon>Araneoidea</taxon>
        <taxon>Nephilidae</taxon>
        <taxon>Nephila</taxon>
    </lineage>
</organism>